<dbReference type="EMBL" id="JAWDGP010000024">
    <property type="protein sequence ID" value="KAK3804336.1"/>
    <property type="molecule type" value="Genomic_DNA"/>
</dbReference>
<sequence>MRKSEPILFTGVTSPGATRLNGHSNLARNLYKVTSSQSKAPLSLGVLGQVYRGTPHKIFFSLFVLNPVHHHERRTHHPG</sequence>
<name>A0AAE1BG34_9GAST</name>
<evidence type="ECO:0000313" key="2">
    <source>
        <dbReference type="Proteomes" id="UP001283361"/>
    </source>
</evidence>
<reference evidence="1" key="1">
    <citation type="journal article" date="2023" name="G3 (Bethesda)">
        <title>A reference genome for the long-term kleptoplast-retaining sea slug Elysia crispata morphotype clarki.</title>
        <authorList>
            <person name="Eastman K.E."/>
            <person name="Pendleton A.L."/>
            <person name="Shaikh M.A."/>
            <person name="Suttiyut T."/>
            <person name="Ogas R."/>
            <person name="Tomko P."/>
            <person name="Gavelis G."/>
            <person name="Widhalm J.R."/>
            <person name="Wisecaver J.H."/>
        </authorList>
    </citation>
    <scope>NUCLEOTIDE SEQUENCE</scope>
    <source>
        <strain evidence="1">ECLA1</strain>
    </source>
</reference>
<accession>A0AAE1BG34</accession>
<organism evidence="1 2">
    <name type="scientific">Elysia crispata</name>
    <name type="common">lettuce slug</name>
    <dbReference type="NCBI Taxonomy" id="231223"/>
    <lineage>
        <taxon>Eukaryota</taxon>
        <taxon>Metazoa</taxon>
        <taxon>Spiralia</taxon>
        <taxon>Lophotrochozoa</taxon>
        <taxon>Mollusca</taxon>
        <taxon>Gastropoda</taxon>
        <taxon>Heterobranchia</taxon>
        <taxon>Euthyneura</taxon>
        <taxon>Panpulmonata</taxon>
        <taxon>Sacoglossa</taxon>
        <taxon>Placobranchoidea</taxon>
        <taxon>Plakobranchidae</taxon>
        <taxon>Elysia</taxon>
    </lineage>
</organism>
<proteinExistence type="predicted"/>
<gene>
    <name evidence="1" type="ORF">RRG08_000362</name>
</gene>
<comment type="caution">
    <text evidence="1">The sequence shown here is derived from an EMBL/GenBank/DDBJ whole genome shotgun (WGS) entry which is preliminary data.</text>
</comment>
<keyword evidence="2" id="KW-1185">Reference proteome</keyword>
<protein>
    <submittedName>
        <fullName evidence="1">Uncharacterized protein</fullName>
    </submittedName>
</protein>
<evidence type="ECO:0000313" key="1">
    <source>
        <dbReference type="EMBL" id="KAK3804336.1"/>
    </source>
</evidence>
<dbReference type="Proteomes" id="UP001283361">
    <property type="component" value="Unassembled WGS sequence"/>
</dbReference>
<dbReference type="AlphaFoldDB" id="A0AAE1BG34"/>